<keyword evidence="3" id="KW-1185">Reference proteome</keyword>
<dbReference type="PANTHER" id="PTHR47481:SF30">
    <property type="entry name" value="CCHC-TYPE DOMAIN-CONTAINING PROTEIN"/>
    <property type="match status" value="1"/>
</dbReference>
<dbReference type="Proteomes" id="UP001165190">
    <property type="component" value="Unassembled WGS sequence"/>
</dbReference>
<protein>
    <recommendedName>
        <fullName evidence="4">Retrotransposon Copia-like N-terminal domain-containing protein</fullName>
    </recommendedName>
</protein>
<organism evidence="2 3">
    <name type="scientific">Hibiscus trionum</name>
    <name type="common">Flower of an hour</name>
    <dbReference type="NCBI Taxonomy" id="183268"/>
    <lineage>
        <taxon>Eukaryota</taxon>
        <taxon>Viridiplantae</taxon>
        <taxon>Streptophyta</taxon>
        <taxon>Embryophyta</taxon>
        <taxon>Tracheophyta</taxon>
        <taxon>Spermatophyta</taxon>
        <taxon>Magnoliopsida</taxon>
        <taxon>eudicotyledons</taxon>
        <taxon>Gunneridae</taxon>
        <taxon>Pentapetalae</taxon>
        <taxon>rosids</taxon>
        <taxon>malvids</taxon>
        <taxon>Malvales</taxon>
        <taxon>Malvaceae</taxon>
        <taxon>Malvoideae</taxon>
        <taxon>Hibiscus</taxon>
    </lineage>
</organism>
<gene>
    <name evidence="2" type="ORF">HRI_003516600</name>
</gene>
<feature type="region of interest" description="Disordered" evidence="1">
    <location>
        <begin position="1"/>
        <end position="33"/>
    </location>
</feature>
<reference evidence="2" key="1">
    <citation type="submission" date="2023-05" db="EMBL/GenBank/DDBJ databases">
        <title>Genome and transcriptome analyses reveal genes involved in the formation of fine ridges on petal epidermal cells in Hibiscus trionum.</title>
        <authorList>
            <person name="Koshimizu S."/>
            <person name="Masuda S."/>
            <person name="Ishii T."/>
            <person name="Shirasu K."/>
            <person name="Hoshino A."/>
            <person name="Arita M."/>
        </authorList>
    </citation>
    <scope>NUCLEOTIDE SEQUENCE</scope>
    <source>
        <strain evidence="2">Hamamatsu line</strain>
    </source>
</reference>
<evidence type="ECO:0008006" key="4">
    <source>
        <dbReference type="Google" id="ProtNLM"/>
    </source>
</evidence>
<accession>A0A9W7INI4</accession>
<comment type="caution">
    <text evidence="2">The sequence shown here is derived from an EMBL/GenBank/DDBJ whole genome shotgun (WGS) entry which is preliminary data.</text>
</comment>
<name>A0A9W7INI4_HIBTR</name>
<evidence type="ECO:0000313" key="2">
    <source>
        <dbReference type="EMBL" id="GMI98473.1"/>
    </source>
</evidence>
<dbReference type="PANTHER" id="PTHR47481">
    <property type="match status" value="1"/>
</dbReference>
<evidence type="ECO:0000313" key="3">
    <source>
        <dbReference type="Proteomes" id="UP001165190"/>
    </source>
</evidence>
<sequence length="184" mass="20560">MAPQTETIDASQSIQIDEHVNQQSPGDSSGSMFANKQISMKLDDFNFMLWKQQVTMMIRGYELEHYLDSSTPIPPKVVKSSSGKLILNPDYRRFKKEDNSLASWLLSTISANILPQLVEAETTAEVWAIVTKQYLSLSATKIMNLHCRLRAMKKGALSIHDYTTHINEICDLLAISGSPVAAVE</sequence>
<evidence type="ECO:0000256" key="1">
    <source>
        <dbReference type="SAM" id="MobiDB-lite"/>
    </source>
</evidence>
<proteinExistence type="predicted"/>
<dbReference type="AlphaFoldDB" id="A0A9W7INI4"/>
<dbReference type="OrthoDB" id="1845088at2759"/>
<dbReference type="EMBL" id="BSYR01000031">
    <property type="protein sequence ID" value="GMI98473.1"/>
    <property type="molecule type" value="Genomic_DNA"/>
</dbReference>
<dbReference type="Pfam" id="PF14223">
    <property type="entry name" value="Retrotran_gag_2"/>
    <property type="match status" value="1"/>
</dbReference>